<accession>D1C1R7</accession>
<dbReference type="Gene3D" id="2.60.120.10">
    <property type="entry name" value="Jelly Rolls"/>
    <property type="match status" value="1"/>
</dbReference>
<feature type="region of interest" description="Disordered" evidence="1">
    <location>
        <begin position="1"/>
        <end position="42"/>
    </location>
</feature>
<dbReference type="InParanoid" id="D1C1R7"/>
<protein>
    <recommendedName>
        <fullName evidence="2">Cupin type-2 domain-containing protein</fullName>
    </recommendedName>
</protein>
<name>D1C1R7_SPHTD</name>
<organism evidence="3 4">
    <name type="scientific">Sphaerobacter thermophilus (strain ATCC 49802 / DSM 20745 / KCCM 41009 / NCIMB 13125 / S 6022)</name>
    <dbReference type="NCBI Taxonomy" id="479434"/>
    <lineage>
        <taxon>Bacteria</taxon>
        <taxon>Pseudomonadati</taxon>
        <taxon>Thermomicrobiota</taxon>
        <taxon>Thermomicrobia</taxon>
        <taxon>Sphaerobacterales</taxon>
        <taxon>Sphaerobacterineae</taxon>
        <taxon>Sphaerobacteraceae</taxon>
        <taxon>Sphaerobacter</taxon>
    </lineage>
</organism>
<dbReference type="HOGENOM" id="CLU_1843850_0_0_0"/>
<feature type="compositionally biased region" description="Polar residues" evidence="1">
    <location>
        <begin position="25"/>
        <end position="42"/>
    </location>
</feature>
<gene>
    <name evidence="3" type="ordered locus">Sthe_0747</name>
</gene>
<evidence type="ECO:0000313" key="3">
    <source>
        <dbReference type="EMBL" id="ACZ38184.1"/>
    </source>
</evidence>
<evidence type="ECO:0000259" key="2">
    <source>
        <dbReference type="Pfam" id="PF07883"/>
    </source>
</evidence>
<dbReference type="InterPro" id="IPR011051">
    <property type="entry name" value="RmlC_Cupin_sf"/>
</dbReference>
<dbReference type="KEGG" id="sti:Sthe_0747"/>
<dbReference type="eggNOG" id="COG1917">
    <property type="taxonomic scope" value="Bacteria"/>
</dbReference>
<dbReference type="SUPFAM" id="SSF51182">
    <property type="entry name" value="RmlC-like cupins"/>
    <property type="match status" value="1"/>
</dbReference>
<reference evidence="4" key="1">
    <citation type="submission" date="2009-11" db="EMBL/GenBank/DDBJ databases">
        <title>The complete chromosome 1 of Sphaerobacter thermophilus DSM 20745.</title>
        <authorList>
            <person name="Lucas S."/>
            <person name="Copeland A."/>
            <person name="Lapidus A."/>
            <person name="Glavina del Rio T."/>
            <person name="Dalin E."/>
            <person name="Tice H."/>
            <person name="Bruce D."/>
            <person name="Goodwin L."/>
            <person name="Pitluck S."/>
            <person name="Kyrpides N."/>
            <person name="Mavromatis K."/>
            <person name="Ivanova N."/>
            <person name="Mikhailova N."/>
            <person name="LaButti K.M."/>
            <person name="Clum A."/>
            <person name="Sun H.I."/>
            <person name="Brettin T."/>
            <person name="Detter J.C."/>
            <person name="Han C."/>
            <person name="Larimer F."/>
            <person name="Land M."/>
            <person name="Hauser L."/>
            <person name="Markowitz V."/>
            <person name="Cheng J.F."/>
            <person name="Hugenholtz P."/>
            <person name="Woyke T."/>
            <person name="Wu D."/>
            <person name="Steenblock K."/>
            <person name="Schneider S."/>
            <person name="Pukall R."/>
            <person name="Goeker M."/>
            <person name="Klenk H.P."/>
            <person name="Eisen J.A."/>
        </authorList>
    </citation>
    <scope>NUCLEOTIDE SEQUENCE [LARGE SCALE GENOMIC DNA]</scope>
    <source>
        <strain evidence="4">ATCC 49802 / DSM 20745 / S 6022</strain>
    </source>
</reference>
<evidence type="ECO:0000313" key="4">
    <source>
        <dbReference type="Proteomes" id="UP000002027"/>
    </source>
</evidence>
<proteinExistence type="predicted"/>
<dbReference type="EMBL" id="CP001823">
    <property type="protein sequence ID" value="ACZ38184.1"/>
    <property type="molecule type" value="Genomic_DNA"/>
</dbReference>
<sequence length="139" mass="15224">MPAVARRLARAPSAHPAGEGERWMTQAQRTGATHTPWNSTQPASEEAILSRFAAEGLRPYRWSNGPGDRYSVHSHPYHKVIYVVEGSIRFDLRPHGSIEMHAGDRLDLPAGVEHSAVVGPEGVVCLEGHRWDDAVGSRA</sequence>
<dbReference type="STRING" id="479434.Sthe_0747"/>
<dbReference type="InterPro" id="IPR013096">
    <property type="entry name" value="Cupin_2"/>
</dbReference>
<dbReference type="Pfam" id="PF07883">
    <property type="entry name" value="Cupin_2"/>
    <property type="match status" value="1"/>
</dbReference>
<reference evidence="3 4" key="2">
    <citation type="journal article" date="2010" name="Stand. Genomic Sci.">
        <title>Complete genome sequence of Desulfohalobium retbaense type strain (HR(100)).</title>
        <authorList>
            <person name="Spring S."/>
            <person name="Nolan M."/>
            <person name="Lapidus A."/>
            <person name="Glavina Del Rio T."/>
            <person name="Copeland A."/>
            <person name="Tice H."/>
            <person name="Cheng J.F."/>
            <person name="Lucas S."/>
            <person name="Land M."/>
            <person name="Chen F."/>
            <person name="Bruce D."/>
            <person name="Goodwin L."/>
            <person name="Pitluck S."/>
            <person name="Ivanova N."/>
            <person name="Mavromatis K."/>
            <person name="Mikhailova N."/>
            <person name="Pati A."/>
            <person name="Chen A."/>
            <person name="Palaniappan K."/>
            <person name="Hauser L."/>
            <person name="Chang Y.J."/>
            <person name="Jeffries C.D."/>
            <person name="Munk C."/>
            <person name="Kiss H."/>
            <person name="Chain P."/>
            <person name="Han C."/>
            <person name="Brettin T."/>
            <person name="Detter J.C."/>
            <person name="Schuler E."/>
            <person name="Goker M."/>
            <person name="Rohde M."/>
            <person name="Bristow J."/>
            <person name="Eisen J.A."/>
            <person name="Markowitz V."/>
            <person name="Hugenholtz P."/>
            <person name="Kyrpides N.C."/>
            <person name="Klenk H.P."/>
        </authorList>
    </citation>
    <scope>NUCLEOTIDE SEQUENCE [LARGE SCALE GENOMIC DNA]</scope>
    <source>
        <strain evidence="4">ATCC 49802 / DSM 20745 / S 6022</strain>
    </source>
</reference>
<feature type="domain" description="Cupin type-2" evidence="2">
    <location>
        <begin position="66"/>
        <end position="116"/>
    </location>
</feature>
<dbReference type="AlphaFoldDB" id="D1C1R7"/>
<dbReference type="Proteomes" id="UP000002027">
    <property type="component" value="Chromosome 1"/>
</dbReference>
<keyword evidence="4" id="KW-1185">Reference proteome</keyword>
<dbReference type="InterPro" id="IPR014710">
    <property type="entry name" value="RmlC-like_jellyroll"/>
</dbReference>
<evidence type="ECO:0000256" key="1">
    <source>
        <dbReference type="SAM" id="MobiDB-lite"/>
    </source>
</evidence>